<dbReference type="GO" id="GO:0032259">
    <property type="term" value="P:methylation"/>
    <property type="evidence" value="ECO:0007669"/>
    <property type="project" value="UniProtKB-KW"/>
</dbReference>
<dbReference type="EMBL" id="UESZ01000001">
    <property type="protein sequence ID" value="SSA34436.1"/>
    <property type="molecule type" value="Genomic_DNA"/>
</dbReference>
<evidence type="ECO:0000256" key="5">
    <source>
        <dbReference type="ARBA" id="ARBA00022691"/>
    </source>
</evidence>
<dbReference type="InterPro" id="IPR029063">
    <property type="entry name" value="SAM-dependent_MTases_sf"/>
</dbReference>
<dbReference type="InterPro" id="IPR011639">
    <property type="entry name" value="MethylTrfase_TaqI-like_dom"/>
</dbReference>
<comment type="catalytic activity">
    <reaction evidence="6">
        <text>a 2'-deoxyadenosine in DNA + S-adenosyl-L-methionine = an N(6)-methyl-2'-deoxyadenosine in DNA + S-adenosyl-L-homocysteine + H(+)</text>
        <dbReference type="Rhea" id="RHEA:15197"/>
        <dbReference type="Rhea" id="RHEA-COMP:12418"/>
        <dbReference type="Rhea" id="RHEA-COMP:12419"/>
        <dbReference type="ChEBI" id="CHEBI:15378"/>
        <dbReference type="ChEBI" id="CHEBI:57856"/>
        <dbReference type="ChEBI" id="CHEBI:59789"/>
        <dbReference type="ChEBI" id="CHEBI:90615"/>
        <dbReference type="ChEBI" id="CHEBI:90616"/>
        <dbReference type="EC" id="2.1.1.72"/>
    </reaction>
</comment>
<dbReference type="CDD" id="cd02440">
    <property type="entry name" value="AdoMet_MTases"/>
    <property type="match status" value="1"/>
</dbReference>
<name>A0A2Y8ZSJ9_9MICO</name>
<dbReference type="Pfam" id="PF22837">
    <property type="entry name" value="M_Eco57I_C"/>
    <property type="match status" value="1"/>
</dbReference>
<evidence type="ECO:0000256" key="4">
    <source>
        <dbReference type="ARBA" id="ARBA00022679"/>
    </source>
</evidence>
<dbReference type="EC" id="2.1.1.72" evidence="2"/>
<proteinExistence type="inferred from homology"/>
<accession>A0A2Y8ZSJ9</accession>
<evidence type="ECO:0000313" key="10">
    <source>
        <dbReference type="Proteomes" id="UP000250028"/>
    </source>
</evidence>
<reference evidence="10" key="1">
    <citation type="submission" date="2016-10" db="EMBL/GenBank/DDBJ databases">
        <authorList>
            <person name="Varghese N."/>
            <person name="Submissions S."/>
        </authorList>
    </citation>
    <scope>NUCLEOTIDE SEQUENCE [LARGE SCALE GENOMIC DNA]</scope>
    <source>
        <strain evidence="10">DSM 22951</strain>
    </source>
</reference>
<dbReference type="AlphaFoldDB" id="A0A2Y8ZSJ9"/>
<dbReference type="Gene3D" id="3.40.50.150">
    <property type="entry name" value="Vaccinia Virus protein VP39"/>
    <property type="match status" value="1"/>
</dbReference>
<dbReference type="InterPro" id="IPR050953">
    <property type="entry name" value="N4_N6_ade-DNA_methylase"/>
</dbReference>
<comment type="similarity">
    <text evidence="1">Belongs to the N(4)/N(6)-methyltransferase family.</text>
</comment>
<protein>
    <recommendedName>
        <fullName evidence="2">site-specific DNA-methyltransferase (adenine-specific)</fullName>
        <ecNumber evidence="2">2.1.1.72</ecNumber>
    </recommendedName>
</protein>
<gene>
    <name evidence="9" type="ORF">SAMN04489750_1755</name>
</gene>
<evidence type="ECO:0000259" key="8">
    <source>
        <dbReference type="Pfam" id="PF22837"/>
    </source>
</evidence>
<dbReference type="Pfam" id="PF07669">
    <property type="entry name" value="Eco57I"/>
    <property type="match status" value="1"/>
</dbReference>
<dbReference type="InterPro" id="IPR054520">
    <property type="entry name" value="M_Eco57I_C"/>
</dbReference>
<evidence type="ECO:0000256" key="2">
    <source>
        <dbReference type="ARBA" id="ARBA00011900"/>
    </source>
</evidence>
<evidence type="ECO:0000256" key="1">
    <source>
        <dbReference type="ARBA" id="ARBA00006594"/>
    </source>
</evidence>
<keyword evidence="10" id="KW-1185">Reference proteome</keyword>
<evidence type="ECO:0000313" key="9">
    <source>
        <dbReference type="EMBL" id="SSA34436.1"/>
    </source>
</evidence>
<keyword evidence="3" id="KW-0489">Methyltransferase</keyword>
<feature type="domain" description="Type II methyltransferase M.TaqI-like" evidence="7">
    <location>
        <begin position="177"/>
        <end position="252"/>
    </location>
</feature>
<keyword evidence="4" id="KW-0808">Transferase</keyword>
<evidence type="ECO:0000259" key="7">
    <source>
        <dbReference type="Pfam" id="PF07669"/>
    </source>
</evidence>
<dbReference type="GO" id="GO:0006304">
    <property type="term" value="P:DNA modification"/>
    <property type="evidence" value="ECO:0007669"/>
    <property type="project" value="InterPro"/>
</dbReference>
<dbReference type="Proteomes" id="UP000250028">
    <property type="component" value="Unassembled WGS sequence"/>
</dbReference>
<evidence type="ECO:0000256" key="3">
    <source>
        <dbReference type="ARBA" id="ARBA00022603"/>
    </source>
</evidence>
<dbReference type="GO" id="GO:0009007">
    <property type="term" value="F:site-specific DNA-methyltransferase (adenine-specific) activity"/>
    <property type="evidence" value="ECO:0007669"/>
    <property type="project" value="UniProtKB-EC"/>
</dbReference>
<dbReference type="PANTHER" id="PTHR33841:SF5">
    <property type="entry name" value="DNA METHYLASE (MODIFICATION METHYLASE) (METHYLTRANSFERASE)-RELATED"/>
    <property type="match status" value="1"/>
</dbReference>
<dbReference type="SUPFAM" id="SSF53335">
    <property type="entry name" value="S-adenosyl-L-methionine-dependent methyltransferases"/>
    <property type="match status" value="1"/>
</dbReference>
<dbReference type="PRINTS" id="PR00507">
    <property type="entry name" value="N12N6MTFRASE"/>
</dbReference>
<organism evidence="9 10">
    <name type="scientific">Branchiibius hedensis</name>
    <dbReference type="NCBI Taxonomy" id="672460"/>
    <lineage>
        <taxon>Bacteria</taxon>
        <taxon>Bacillati</taxon>
        <taxon>Actinomycetota</taxon>
        <taxon>Actinomycetes</taxon>
        <taxon>Micrococcales</taxon>
        <taxon>Dermacoccaceae</taxon>
        <taxon>Branchiibius</taxon>
    </lineage>
</organism>
<sequence length="542" mass="59007">MVDDKVPAMTIRSLEELVACAVALGAENVDGLSVAEKELIMQTHVGRRDVAALREQIATGIDPLGDAFCALRSAEERRPQGQTYTPALIVDSMINWAKAQGEPARVVDPGVGSGRYLLKAAVAFPDAVLIGADLDPIAALMARANLNAAGHADRARVELVDYRALMVEGIEGRTLYVGNPPYVRHHGITQDWKQWLSATAALHGYKASQLAGLHVHFFLATLQHATTNDFGAFVTSSEWLDVNYGALVRQMLLGKLGGDSVHVVDPAAMPFDANTTAAITCFNVGRQVESITLQSVNTLPELGALSNGHAVAKERLIEAPRWMPLLRVTPKLPEGYVELGELARVHRGTVTGANAVWVTHRDTTKLPESLLQPSVTKARELFAAGSVLQDTSTLRVVIDLPTELDELDPDERRKVDAFLRRPEVKVAKQGFVASNRKAWWSVGLRSPAPILATYMARRPPAFVRNAADARHINIAHGLYPREAMSVHALAKLTEHLRVSVTLGQGRTYAGGLTKFEPREMERLPVPTMELLNDDGYTPKVGQ</sequence>
<dbReference type="PANTHER" id="PTHR33841">
    <property type="entry name" value="DNA METHYLTRANSFERASE YEEA-RELATED"/>
    <property type="match status" value="1"/>
</dbReference>
<evidence type="ECO:0000256" key="6">
    <source>
        <dbReference type="ARBA" id="ARBA00047942"/>
    </source>
</evidence>
<keyword evidence="5" id="KW-0949">S-adenosyl-L-methionine</keyword>
<feature type="domain" description="Type II methyltransferase M.Eco57I C-terminal" evidence="8">
    <location>
        <begin position="336"/>
        <end position="529"/>
    </location>
</feature>